<dbReference type="AlphaFoldDB" id="A0A7V5P049"/>
<feature type="non-terminal residue" evidence="2">
    <location>
        <position position="1"/>
    </location>
</feature>
<reference evidence="2" key="1">
    <citation type="journal article" date="2020" name="mSystems">
        <title>Genome- and Community-Level Interaction Insights into Carbon Utilization and Element Cycling Functions of Hydrothermarchaeota in Hydrothermal Sediment.</title>
        <authorList>
            <person name="Zhou Z."/>
            <person name="Liu Y."/>
            <person name="Xu W."/>
            <person name="Pan J."/>
            <person name="Luo Z.H."/>
            <person name="Li M."/>
        </authorList>
    </citation>
    <scope>NUCLEOTIDE SEQUENCE [LARGE SCALE GENOMIC DNA]</scope>
    <source>
        <strain evidence="2">HyVt-533</strain>
    </source>
</reference>
<organism evidence="2">
    <name type="scientific">Thermodesulfatator atlanticus</name>
    <dbReference type="NCBI Taxonomy" id="501497"/>
    <lineage>
        <taxon>Bacteria</taxon>
        <taxon>Pseudomonadati</taxon>
        <taxon>Thermodesulfobacteriota</taxon>
        <taxon>Thermodesulfobacteria</taxon>
        <taxon>Thermodesulfobacteriales</taxon>
        <taxon>Thermodesulfatatoraceae</taxon>
        <taxon>Thermodesulfatator</taxon>
    </lineage>
</organism>
<feature type="domain" description="DUF362" evidence="1">
    <location>
        <begin position="18"/>
        <end position="211"/>
    </location>
</feature>
<protein>
    <submittedName>
        <fullName evidence="2">DUF362 domain-containing protein</fullName>
    </submittedName>
</protein>
<sequence length="290" mass="31249">VFALLNTLSLRLFPGMRVLVKPNLVTFRQAHLSCTNVNVVIAVCAYLKAKGAHPIVGDSPAFGSLKQVAKSCGLAPRLEELGVPLVPFREKVKVRLPCGVKVGLAREALSVDGIINLPKFKAHNQLLLTLAVKNLFGCVVGLEKPWLHASIGDKDDLFAQMLFEVAQTLPVIANLMDAVEAMEGRGPTGGKRVRLSFLAAAQDPVAMDTTLYQSLGLEPALVPLWRVAQRADHPAAFPENVKAAGIPSLPAFKLPKRLTPITFNPLRLMKGLLKRLVLRLSGSYSGGTKS</sequence>
<gene>
    <name evidence="2" type="ORF">ENJ96_06255</name>
</gene>
<dbReference type="EMBL" id="DROK01000179">
    <property type="protein sequence ID" value="HHI97437.1"/>
    <property type="molecule type" value="Genomic_DNA"/>
</dbReference>
<proteinExistence type="predicted"/>
<accession>A0A7V5P049</accession>
<dbReference type="Pfam" id="PF04015">
    <property type="entry name" value="DUF362"/>
    <property type="match status" value="1"/>
</dbReference>
<name>A0A7V5P049_9BACT</name>
<comment type="caution">
    <text evidence="2">The sequence shown here is derived from an EMBL/GenBank/DDBJ whole genome shotgun (WGS) entry which is preliminary data.</text>
</comment>
<dbReference type="InterPro" id="IPR007160">
    <property type="entry name" value="DUF362"/>
</dbReference>
<evidence type="ECO:0000259" key="1">
    <source>
        <dbReference type="Pfam" id="PF04015"/>
    </source>
</evidence>
<evidence type="ECO:0000313" key="2">
    <source>
        <dbReference type="EMBL" id="HHI97437.1"/>
    </source>
</evidence>
<dbReference type="Proteomes" id="UP000886101">
    <property type="component" value="Unassembled WGS sequence"/>
</dbReference>